<dbReference type="eggNOG" id="ENOG502RZR4">
    <property type="taxonomic scope" value="Eukaryota"/>
</dbReference>
<dbReference type="STRING" id="981085.W9QVM7"/>
<organism evidence="9 10">
    <name type="scientific">Morus notabilis</name>
    <dbReference type="NCBI Taxonomy" id="981085"/>
    <lineage>
        <taxon>Eukaryota</taxon>
        <taxon>Viridiplantae</taxon>
        <taxon>Streptophyta</taxon>
        <taxon>Embryophyta</taxon>
        <taxon>Tracheophyta</taxon>
        <taxon>Spermatophyta</taxon>
        <taxon>Magnoliopsida</taxon>
        <taxon>eudicotyledons</taxon>
        <taxon>Gunneridae</taxon>
        <taxon>Pentapetalae</taxon>
        <taxon>rosids</taxon>
        <taxon>fabids</taxon>
        <taxon>Rosales</taxon>
        <taxon>Moraceae</taxon>
        <taxon>Moreae</taxon>
        <taxon>Morus</taxon>
    </lineage>
</organism>
<evidence type="ECO:0000259" key="8">
    <source>
        <dbReference type="Pfam" id="PF05697"/>
    </source>
</evidence>
<evidence type="ECO:0000256" key="5">
    <source>
        <dbReference type="ARBA" id="ARBA00023186"/>
    </source>
</evidence>
<dbReference type="EC" id="5.2.1.8" evidence="3"/>
<dbReference type="Proteomes" id="UP000030645">
    <property type="component" value="Unassembled WGS sequence"/>
</dbReference>
<evidence type="ECO:0000313" key="9">
    <source>
        <dbReference type="EMBL" id="EXB55206.1"/>
    </source>
</evidence>
<sequence length="222" mass="24330">MEIAMASKIATRPTNSQFHQLGIPKFSVGSSIGFVTIIPATNTFNFQTAKCFLFTSSQRRDVGLRNFICEAGPGLETSVADSGDAISVKKAEIVVETQDNDKMQVRVDLTGNETQRVFDLVLTNLAKTAPPIPGFRRQKGGKTTQVPKTFLLGILGEERVTKFVIEEIVTSTMAQYEDLKVKDNKINTTQSAEELKSSFKPGSDFGFNAIIELQNSEVETPS</sequence>
<dbReference type="GO" id="GO:0015031">
    <property type="term" value="P:protein transport"/>
    <property type="evidence" value="ECO:0007669"/>
    <property type="project" value="InterPro"/>
</dbReference>
<dbReference type="Gene3D" id="3.30.70.1050">
    <property type="entry name" value="Trigger factor ribosome-binding domain"/>
    <property type="match status" value="1"/>
</dbReference>
<dbReference type="GO" id="GO:0003755">
    <property type="term" value="F:peptidyl-prolyl cis-trans isomerase activity"/>
    <property type="evidence" value="ECO:0007669"/>
    <property type="project" value="UniProtKB-KW"/>
</dbReference>
<dbReference type="InterPro" id="IPR008881">
    <property type="entry name" value="Trigger_fac_ribosome-bd_bac"/>
</dbReference>
<evidence type="ECO:0000256" key="3">
    <source>
        <dbReference type="ARBA" id="ARBA00013194"/>
    </source>
</evidence>
<dbReference type="PANTHER" id="PTHR30560">
    <property type="entry name" value="TRIGGER FACTOR CHAPERONE AND PEPTIDYL-PROLYL CIS/TRANS ISOMERASE"/>
    <property type="match status" value="1"/>
</dbReference>
<evidence type="ECO:0000256" key="7">
    <source>
        <dbReference type="ARBA" id="ARBA00024849"/>
    </source>
</evidence>
<comment type="function">
    <text evidence="7">Involved in protein export. Acts as a chaperone by maintaining the newly synthesized protein in an open conformation. Functions as a peptidyl-prolyl cis-trans isomerase.</text>
</comment>
<dbReference type="Pfam" id="PF05697">
    <property type="entry name" value="Trigger_N"/>
    <property type="match status" value="1"/>
</dbReference>
<keyword evidence="5" id="KW-0143">Chaperone</keyword>
<keyword evidence="4" id="KW-0697">Rotamase</keyword>
<protein>
    <recommendedName>
        <fullName evidence="3">peptidylprolyl isomerase</fullName>
        <ecNumber evidence="3">5.2.1.8</ecNumber>
    </recommendedName>
</protein>
<dbReference type="FunFam" id="3.30.70.1050:FF:000004">
    <property type="entry name" value="Trigger factor"/>
    <property type="match status" value="1"/>
</dbReference>
<evidence type="ECO:0000313" key="10">
    <source>
        <dbReference type="Proteomes" id="UP000030645"/>
    </source>
</evidence>
<dbReference type="GO" id="GO:0043335">
    <property type="term" value="P:protein unfolding"/>
    <property type="evidence" value="ECO:0007669"/>
    <property type="project" value="TreeGrafter"/>
</dbReference>
<gene>
    <name evidence="9" type="ORF">L484_018133</name>
</gene>
<keyword evidence="6" id="KW-0413">Isomerase</keyword>
<dbReference type="SUPFAM" id="SSF102735">
    <property type="entry name" value="Trigger factor ribosome-binding domain"/>
    <property type="match status" value="1"/>
</dbReference>
<feature type="domain" description="Trigger factor ribosome-binding bacterial" evidence="8">
    <location>
        <begin position="92"/>
        <end position="214"/>
    </location>
</feature>
<reference evidence="10" key="1">
    <citation type="submission" date="2013-01" db="EMBL/GenBank/DDBJ databases">
        <title>Draft Genome Sequence of a Mulberry Tree, Morus notabilis C.K. Schneid.</title>
        <authorList>
            <person name="He N."/>
            <person name="Zhao S."/>
        </authorList>
    </citation>
    <scope>NUCLEOTIDE SEQUENCE</scope>
</reference>
<dbReference type="InterPro" id="IPR005215">
    <property type="entry name" value="Trig_fac"/>
</dbReference>
<evidence type="ECO:0000256" key="6">
    <source>
        <dbReference type="ARBA" id="ARBA00023235"/>
    </source>
</evidence>
<evidence type="ECO:0000256" key="4">
    <source>
        <dbReference type="ARBA" id="ARBA00023110"/>
    </source>
</evidence>
<name>W9QVM7_9ROSA</name>
<evidence type="ECO:0000256" key="2">
    <source>
        <dbReference type="ARBA" id="ARBA00005464"/>
    </source>
</evidence>
<dbReference type="EMBL" id="KE344222">
    <property type="protein sequence ID" value="EXB55206.1"/>
    <property type="molecule type" value="Genomic_DNA"/>
</dbReference>
<dbReference type="GO" id="GO:0044183">
    <property type="term" value="F:protein folding chaperone"/>
    <property type="evidence" value="ECO:0007669"/>
    <property type="project" value="TreeGrafter"/>
</dbReference>
<dbReference type="AlphaFoldDB" id="W9QVM7"/>
<proteinExistence type="inferred from homology"/>
<evidence type="ECO:0000256" key="1">
    <source>
        <dbReference type="ARBA" id="ARBA00000971"/>
    </source>
</evidence>
<comment type="catalytic activity">
    <reaction evidence="1">
        <text>[protein]-peptidylproline (omega=180) = [protein]-peptidylproline (omega=0)</text>
        <dbReference type="Rhea" id="RHEA:16237"/>
        <dbReference type="Rhea" id="RHEA-COMP:10747"/>
        <dbReference type="Rhea" id="RHEA-COMP:10748"/>
        <dbReference type="ChEBI" id="CHEBI:83833"/>
        <dbReference type="ChEBI" id="CHEBI:83834"/>
        <dbReference type="EC" id="5.2.1.8"/>
    </reaction>
</comment>
<dbReference type="PANTHER" id="PTHR30560:SF4">
    <property type="entry name" value="OS01G0894700 PROTEIN"/>
    <property type="match status" value="1"/>
</dbReference>
<dbReference type="InterPro" id="IPR036611">
    <property type="entry name" value="Trigger_fac_ribosome-bd_sf"/>
</dbReference>
<comment type="similarity">
    <text evidence="2">Belongs to the FKBP-type PPIase family. Tig subfamily.</text>
</comment>
<dbReference type="GO" id="GO:0051083">
    <property type="term" value="P:'de novo' cotranslational protein folding"/>
    <property type="evidence" value="ECO:0007669"/>
    <property type="project" value="TreeGrafter"/>
</dbReference>
<accession>W9QVM7</accession>
<dbReference type="GO" id="GO:0043022">
    <property type="term" value="F:ribosome binding"/>
    <property type="evidence" value="ECO:0007669"/>
    <property type="project" value="TreeGrafter"/>
</dbReference>
<keyword evidence="10" id="KW-1185">Reference proteome</keyword>